<comment type="similarity">
    <text evidence="2">Belongs to the ABC transporter superfamily.</text>
</comment>
<gene>
    <name evidence="9" type="ORF">OEZ49_08245</name>
</gene>
<dbReference type="SUPFAM" id="SSF52540">
    <property type="entry name" value="P-loop containing nucleoside triphosphate hydrolases"/>
    <property type="match status" value="2"/>
</dbReference>
<dbReference type="InterPro" id="IPR003593">
    <property type="entry name" value="AAA+_ATPase"/>
</dbReference>
<dbReference type="PANTHER" id="PTHR43297">
    <property type="entry name" value="OLIGOPEPTIDE TRANSPORT ATP-BINDING PROTEIN APPD"/>
    <property type="match status" value="1"/>
</dbReference>
<dbReference type="CDD" id="cd03257">
    <property type="entry name" value="ABC_NikE_OppD_transporters"/>
    <property type="match status" value="2"/>
</dbReference>
<keyword evidence="5" id="KW-0547">Nucleotide-binding</keyword>
<evidence type="ECO:0000256" key="5">
    <source>
        <dbReference type="ARBA" id="ARBA00022741"/>
    </source>
</evidence>
<sequence length="590" mass="64786">MTPLLSVENLSIGFGAAEPAVRGVSFEVMPGETLALVGESGSGKTISCRAVLRILPKAAQIHTGRVALNGEDGTTILSDLSERQMRRIRGNRISMIFQEPMRSLSPLHKIGNQVSEVLWLHRGASERQARRTVMEQFERVGFPDPERAYNSYPFELSGGMRQRAMIAMAMVAKPDLLIADEPTTALDVTTQAQVLGLIKDLQRETGMALILVTHDLGVVANMAEKVVVMHKGRIMESGSAADILRSPAHPYTQQLFDAAPAIPDAQIVGLPPSQEDLILEMKAVSKTYTMRSGRGWKAEKLIYACRGVDFKLPRGRTLAIVGESGSGKTTAARIALGAEPPDPGGEVLFCTQPGAEPLTVHKMDRAQRTAFQRQAQMVFQDPFSSLSPRMRIQDAMTEPLEIHQIGTRAEQRERASEMLSRVGLNPDMLKRYPHAFSGGQRQRLSIARAMMLDPSMIVCDEPTSALDVSVQDQILNLLEELQETLKLSYLFISHDLAVVARIADEVAVMRQGLVVEQAPPETLFHNPQHPYTKALIAAQPEPDIDRPINLKLVALGAGSPDTWAEAFRFTDSVIPSLVELEPGHKVRCHV</sequence>
<keyword evidence="4" id="KW-1003">Cell membrane</keyword>
<evidence type="ECO:0000259" key="8">
    <source>
        <dbReference type="PROSITE" id="PS50893"/>
    </source>
</evidence>
<name>A0ABT2WPB9_9RHOB</name>
<evidence type="ECO:0000256" key="1">
    <source>
        <dbReference type="ARBA" id="ARBA00004417"/>
    </source>
</evidence>
<dbReference type="Pfam" id="PF08352">
    <property type="entry name" value="oligo_HPY"/>
    <property type="match status" value="2"/>
</dbReference>
<dbReference type="PROSITE" id="PS00211">
    <property type="entry name" value="ABC_TRANSPORTER_1"/>
    <property type="match status" value="2"/>
</dbReference>
<dbReference type="InterPro" id="IPR027417">
    <property type="entry name" value="P-loop_NTPase"/>
</dbReference>
<dbReference type="Proteomes" id="UP001321014">
    <property type="component" value="Unassembled WGS sequence"/>
</dbReference>
<dbReference type="Pfam" id="PF00005">
    <property type="entry name" value="ABC_tran"/>
    <property type="match status" value="2"/>
</dbReference>
<dbReference type="InterPro" id="IPR017871">
    <property type="entry name" value="ABC_transporter-like_CS"/>
</dbReference>
<comment type="caution">
    <text evidence="9">The sequence shown here is derived from an EMBL/GenBank/DDBJ whole genome shotgun (WGS) entry which is preliminary data.</text>
</comment>
<evidence type="ECO:0000256" key="4">
    <source>
        <dbReference type="ARBA" id="ARBA00022475"/>
    </source>
</evidence>
<dbReference type="PANTHER" id="PTHR43297:SF2">
    <property type="entry name" value="DIPEPTIDE TRANSPORT ATP-BINDING PROTEIN DPPD"/>
    <property type="match status" value="1"/>
</dbReference>
<protein>
    <submittedName>
        <fullName evidence="9">ABC transporter ATP-binding protein</fullName>
    </submittedName>
</protein>
<evidence type="ECO:0000313" key="9">
    <source>
        <dbReference type="EMBL" id="MCU9837754.1"/>
    </source>
</evidence>
<dbReference type="NCBIfam" id="NF008453">
    <property type="entry name" value="PRK11308.1"/>
    <property type="match status" value="2"/>
</dbReference>
<keyword evidence="3" id="KW-0813">Transport</keyword>
<evidence type="ECO:0000256" key="7">
    <source>
        <dbReference type="ARBA" id="ARBA00023136"/>
    </source>
</evidence>
<evidence type="ECO:0000313" key="10">
    <source>
        <dbReference type="Proteomes" id="UP001321014"/>
    </source>
</evidence>
<dbReference type="InterPro" id="IPR003439">
    <property type="entry name" value="ABC_transporter-like_ATP-bd"/>
</dbReference>
<dbReference type="InterPro" id="IPR050388">
    <property type="entry name" value="ABC_Ni/Peptide_Import"/>
</dbReference>
<dbReference type="EMBL" id="JAOVQN010000006">
    <property type="protein sequence ID" value="MCU9837754.1"/>
    <property type="molecule type" value="Genomic_DNA"/>
</dbReference>
<proteinExistence type="inferred from homology"/>
<evidence type="ECO:0000256" key="2">
    <source>
        <dbReference type="ARBA" id="ARBA00005417"/>
    </source>
</evidence>
<feature type="domain" description="ABC transporter" evidence="8">
    <location>
        <begin position="5"/>
        <end position="256"/>
    </location>
</feature>
<keyword evidence="6 9" id="KW-0067">ATP-binding</keyword>
<keyword evidence="7" id="KW-0472">Membrane</keyword>
<dbReference type="RefSeq" id="WP_263387861.1">
    <property type="nucleotide sequence ID" value="NZ_JAOVQN010000006.1"/>
</dbReference>
<accession>A0ABT2WPB9</accession>
<dbReference type="Gene3D" id="3.40.50.300">
    <property type="entry name" value="P-loop containing nucleotide triphosphate hydrolases"/>
    <property type="match status" value="2"/>
</dbReference>
<dbReference type="SMART" id="SM00382">
    <property type="entry name" value="AAA"/>
    <property type="match status" value="2"/>
</dbReference>
<feature type="domain" description="ABC transporter" evidence="8">
    <location>
        <begin position="279"/>
        <end position="536"/>
    </location>
</feature>
<organism evidence="9 10">
    <name type="scientific">Ruegeria marisflavi</name>
    <dbReference type="NCBI Taxonomy" id="2984152"/>
    <lineage>
        <taxon>Bacteria</taxon>
        <taxon>Pseudomonadati</taxon>
        <taxon>Pseudomonadota</taxon>
        <taxon>Alphaproteobacteria</taxon>
        <taxon>Rhodobacterales</taxon>
        <taxon>Roseobacteraceae</taxon>
        <taxon>Ruegeria</taxon>
    </lineage>
</organism>
<comment type="subcellular location">
    <subcellularLocation>
        <location evidence="1">Cell inner membrane</location>
        <topology evidence="1">Peripheral membrane protein</topology>
    </subcellularLocation>
</comment>
<keyword evidence="10" id="KW-1185">Reference proteome</keyword>
<reference evidence="9 10" key="1">
    <citation type="submission" date="2022-10" db="EMBL/GenBank/DDBJ databases">
        <title>Ruegeria sp. nov., isolated from ocean surface water.</title>
        <authorList>
            <person name="He W."/>
            <person name="Wang L."/>
            <person name="Zhang D.-F."/>
        </authorList>
    </citation>
    <scope>NUCLEOTIDE SEQUENCE [LARGE SCALE GENOMIC DNA]</scope>
    <source>
        <strain evidence="9 10">WL0004</strain>
    </source>
</reference>
<dbReference type="InterPro" id="IPR013563">
    <property type="entry name" value="Oligopep_ABC_C"/>
</dbReference>
<evidence type="ECO:0000256" key="3">
    <source>
        <dbReference type="ARBA" id="ARBA00022448"/>
    </source>
</evidence>
<evidence type="ECO:0000256" key="6">
    <source>
        <dbReference type="ARBA" id="ARBA00022840"/>
    </source>
</evidence>
<dbReference type="GO" id="GO:0005524">
    <property type="term" value="F:ATP binding"/>
    <property type="evidence" value="ECO:0007669"/>
    <property type="project" value="UniProtKB-KW"/>
</dbReference>
<dbReference type="PROSITE" id="PS50893">
    <property type="entry name" value="ABC_TRANSPORTER_2"/>
    <property type="match status" value="2"/>
</dbReference>